<proteinExistence type="inferred from homology"/>
<evidence type="ECO:0000313" key="3">
    <source>
        <dbReference type="EMBL" id="GAA4337846.1"/>
    </source>
</evidence>
<protein>
    <submittedName>
        <fullName evidence="3">Class II aldolase/adducin family protein</fullName>
    </submittedName>
</protein>
<reference evidence="4" key="1">
    <citation type="journal article" date="2019" name="Int. J. Syst. Evol. Microbiol.">
        <title>The Global Catalogue of Microorganisms (GCM) 10K type strain sequencing project: providing services to taxonomists for standard genome sequencing and annotation.</title>
        <authorList>
            <consortium name="The Broad Institute Genomics Platform"/>
            <consortium name="The Broad Institute Genome Sequencing Center for Infectious Disease"/>
            <person name="Wu L."/>
            <person name="Ma J."/>
        </authorList>
    </citation>
    <scope>NUCLEOTIDE SEQUENCE [LARGE SCALE GENOMIC DNA]</scope>
    <source>
        <strain evidence="4">JCM 17804</strain>
    </source>
</reference>
<dbReference type="SMART" id="SM01007">
    <property type="entry name" value="Aldolase_II"/>
    <property type="match status" value="1"/>
</dbReference>
<sequence>MTDQTRLKLPSLKGAVAPEEWKARVDLAACYRLFEIYGLSDLTANHISARVPGENAFLINPYGMLYDEITASSLIKVDECGEVLYSPDFGDLGYGINRAGYVIHSAIHAAREDVACVAHTHTVAGMAVSSLAEGILPLNQTAMRFATAAYHGFEGIVLDGKEKESLLRDMGQETHLVLRNHGLLVATGTVAEAFNAMHRFEQVCRAQLAALACGREMTMVPADIVESTRRNYLPGTRRPFGVMEWPAMLRKLNRIDPSYAD</sequence>
<keyword evidence="4" id="KW-1185">Reference proteome</keyword>
<dbReference type="SUPFAM" id="SSF53639">
    <property type="entry name" value="AraD/HMP-PK domain-like"/>
    <property type="match status" value="1"/>
</dbReference>
<comment type="caution">
    <text evidence="3">The sequence shown here is derived from an EMBL/GenBank/DDBJ whole genome shotgun (WGS) entry which is preliminary data.</text>
</comment>
<comment type="similarity">
    <text evidence="1">Belongs to the aldolase class II family.</text>
</comment>
<dbReference type="InterPro" id="IPR051017">
    <property type="entry name" value="Aldolase-II_Adducin_sf"/>
</dbReference>
<accession>A0ABP8HDG2</accession>
<dbReference type="NCBIfam" id="NF005451">
    <property type="entry name" value="PRK07044.1"/>
    <property type="match status" value="1"/>
</dbReference>
<dbReference type="InterPro" id="IPR001303">
    <property type="entry name" value="Aldolase_II/adducin_N"/>
</dbReference>
<gene>
    <name evidence="3" type="ORF">GCM10023165_16150</name>
</gene>
<evidence type="ECO:0000259" key="2">
    <source>
        <dbReference type="SMART" id="SM01007"/>
    </source>
</evidence>
<evidence type="ECO:0000313" key="4">
    <source>
        <dbReference type="Proteomes" id="UP001500975"/>
    </source>
</evidence>
<dbReference type="Pfam" id="PF00596">
    <property type="entry name" value="Aldolase_II"/>
    <property type="match status" value="1"/>
</dbReference>
<evidence type="ECO:0000256" key="1">
    <source>
        <dbReference type="ARBA" id="ARBA00037961"/>
    </source>
</evidence>
<dbReference type="InterPro" id="IPR036409">
    <property type="entry name" value="Aldolase_II/adducin_N_sf"/>
</dbReference>
<name>A0ABP8HDG2_9BURK</name>
<dbReference type="EMBL" id="BAABGJ010000012">
    <property type="protein sequence ID" value="GAA4337846.1"/>
    <property type="molecule type" value="Genomic_DNA"/>
</dbReference>
<dbReference type="PANTHER" id="PTHR10672:SF3">
    <property type="entry name" value="PROTEIN HU-LI TAI SHAO"/>
    <property type="match status" value="1"/>
</dbReference>
<dbReference type="PANTHER" id="PTHR10672">
    <property type="entry name" value="ADDUCIN"/>
    <property type="match status" value="1"/>
</dbReference>
<dbReference type="Gene3D" id="3.40.225.10">
    <property type="entry name" value="Class II aldolase/adducin N-terminal domain"/>
    <property type="match status" value="1"/>
</dbReference>
<dbReference type="Proteomes" id="UP001500975">
    <property type="component" value="Unassembled WGS sequence"/>
</dbReference>
<dbReference type="RefSeq" id="WP_345537090.1">
    <property type="nucleotide sequence ID" value="NZ_BAABGJ010000012.1"/>
</dbReference>
<organism evidence="3 4">
    <name type="scientific">Variovorax defluvii</name>
    <dbReference type="NCBI Taxonomy" id="913761"/>
    <lineage>
        <taxon>Bacteria</taxon>
        <taxon>Pseudomonadati</taxon>
        <taxon>Pseudomonadota</taxon>
        <taxon>Betaproteobacteria</taxon>
        <taxon>Burkholderiales</taxon>
        <taxon>Comamonadaceae</taxon>
        <taxon>Variovorax</taxon>
    </lineage>
</organism>
<feature type="domain" description="Class II aldolase/adducin N-terminal" evidence="2">
    <location>
        <begin position="25"/>
        <end position="208"/>
    </location>
</feature>